<keyword evidence="2" id="KW-0433">Leucine-rich repeat</keyword>
<evidence type="ECO:0000313" key="10">
    <source>
        <dbReference type="RefSeq" id="XP_009766407.1"/>
    </source>
</evidence>
<dbReference type="PANTHER" id="PTHR19338:SF73">
    <property type="entry name" value="DISEASE RESISTANCE PROTEIN RGA2-LIKE"/>
    <property type="match status" value="1"/>
</dbReference>
<dbReference type="PANTHER" id="PTHR19338">
    <property type="entry name" value="TRANSLOCASE OF INNER MITOCHONDRIAL MEMBRANE 13 HOMOLOG"/>
    <property type="match status" value="1"/>
</dbReference>
<dbReference type="InterPro" id="IPR038005">
    <property type="entry name" value="RX-like_CC"/>
</dbReference>
<reference evidence="10" key="2">
    <citation type="submission" date="2025-08" db="UniProtKB">
        <authorList>
            <consortium name="RefSeq"/>
        </authorList>
    </citation>
    <scope>IDENTIFICATION</scope>
    <source>
        <tissue evidence="10">Leaf</tissue>
    </source>
</reference>
<dbReference type="PRINTS" id="PR00364">
    <property type="entry name" value="DISEASERSIST"/>
</dbReference>
<evidence type="ECO:0000256" key="5">
    <source>
        <dbReference type="ARBA" id="ARBA00022821"/>
    </source>
</evidence>
<dbReference type="InterPro" id="IPR002182">
    <property type="entry name" value="NB-ARC"/>
</dbReference>
<dbReference type="SUPFAM" id="SSF52540">
    <property type="entry name" value="P-loop containing nucleoside triphosphate hydrolases"/>
    <property type="match status" value="1"/>
</dbReference>
<dbReference type="InterPro" id="IPR027417">
    <property type="entry name" value="P-loop_NTPase"/>
</dbReference>
<protein>
    <submittedName>
        <fullName evidence="10">Late blight resistance protein homolog R1B-17</fullName>
    </submittedName>
</protein>
<dbReference type="RefSeq" id="XP_009766407.1">
    <property type="nucleotide sequence ID" value="XM_009768105.1"/>
</dbReference>
<feature type="domain" description="NB-ARC" evidence="7">
    <location>
        <begin position="146"/>
        <end position="270"/>
    </location>
</feature>
<dbReference type="STRING" id="4096.A0A1U7VEB3"/>
<keyword evidence="5" id="KW-0611">Plant defense</keyword>
<comment type="similarity">
    <text evidence="1">Belongs to the disease resistance NB-LRR family.</text>
</comment>
<keyword evidence="3" id="KW-0677">Repeat</keyword>
<proteinExistence type="inferred from homology"/>
<sequence length="271" mass="31469">MSLDPTDIREWVQSHLPKNDALGFSNFLLDSLKELLSCHSGSLASVKDQLEVVCAELQSFQPFVKGVAEQGNNARDEIIHNFAERVIDMGYEVEYIIDSFVVGDVPHTYLTEWLSEIIREIKLIKTELYIYRENPTARNKELVVFEDVRNTIINRLFRGPRELDVVSIVGSAGSGKTTFARSFQEDWGILSHFDFWAECRVSQEYTRKDLLLSILGYANYEPTEFSKKDDYELADRLRKILLTKRYLLIIDDVWEVKAWADLKLCFPNQKW</sequence>
<dbReference type="Gene3D" id="3.40.50.300">
    <property type="entry name" value="P-loop containing nucleotide triphosphate hydrolases"/>
    <property type="match status" value="1"/>
</dbReference>
<name>A0A1U7VEB3_NICSY</name>
<dbReference type="CDD" id="cd02019">
    <property type="entry name" value="NK"/>
    <property type="match status" value="1"/>
</dbReference>
<evidence type="ECO:0000256" key="1">
    <source>
        <dbReference type="ARBA" id="ARBA00008894"/>
    </source>
</evidence>
<reference evidence="9" key="1">
    <citation type="journal article" date="2013" name="Genome Biol.">
        <title>Reference genomes and transcriptomes of Nicotiana sylvestris and Nicotiana tomentosiformis.</title>
        <authorList>
            <person name="Sierro N."/>
            <person name="Battey J.N."/>
            <person name="Ouadi S."/>
            <person name="Bovet L."/>
            <person name="Goepfert S."/>
            <person name="Bakaher N."/>
            <person name="Peitsch M.C."/>
            <person name="Ivanov N.V."/>
        </authorList>
    </citation>
    <scope>NUCLEOTIDE SEQUENCE [LARGE SCALE GENOMIC DNA]</scope>
</reference>
<dbReference type="CDD" id="cd14798">
    <property type="entry name" value="RX-CC_like"/>
    <property type="match status" value="1"/>
</dbReference>
<keyword evidence="6" id="KW-0067">ATP-binding</keyword>
<evidence type="ECO:0000256" key="3">
    <source>
        <dbReference type="ARBA" id="ARBA00022737"/>
    </source>
</evidence>
<gene>
    <name evidence="10" type="primary">LOC104217783</name>
</gene>
<feature type="domain" description="Disease resistance N-terminal" evidence="8">
    <location>
        <begin position="26"/>
        <end position="102"/>
    </location>
</feature>
<keyword evidence="9" id="KW-1185">Reference proteome</keyword>
<dbReference type="Pfam" id="PF00931">
    <property type="entry name" value="NB-ARC"/>
    <property type="match status" value="1"/>
</dbReference>
<evidence type="ECO:0000259" key="8">
    <source>
        <dbReference type="Pfam" id="PF18052"/>
    </source>
</evidence>
<evidence type="ECO:0000256" key="4">
    <source>
        <dbReference type="ARBA" id="ARBA00022741"/>
    </source>
</evidence>
<accession>A0A1U7VEB3</accession>
<evidence type="ECO:0000259" key="7">
    <source>
        <dbReference type="Pfam" id="PF00931"/>
    </source>
</evidence>
<dbReference type="AlphaFoldDB" id="A0A1U7VEB3"/>
<organism evidence="9 10">
    <name type="scientific">Nicotiana sylvestris</name>
    <name type="common">Wood tobacco</name>
    <name type="synonym">South American tobacco</name>
    <dbReference type="NCBI Taxonomy" id="4096"/>
    <lineage>
        <taxon>Eukaryota</taxon>
        <taxon>Viridiplantae</taxon>
        <taxon>Streptophyta</taxon>
        <taxon>Embryophyta</taxon>
        <taxon>Tracheophyta</taxon>
        <taxon>Spermatophyta</taxon>
        <taxon>Magnoliopsida</taxon>
        <taxon>eudicotyledons</taxon>
        <taxon>Gunneridae</taxon>
        <taxon>Pentapetalae</taxon>
        <taxon>asterids</taxon>
        <taxon>lamiids</taxon>
        <taxon>Solanales</taxon>
        <taxon>Solanaceae</taxon>
        <taxon>Nicotianoideae</taxon>
        <taxon>Nicotianeae</taxon>
        <taxon>Nicotiana</taxon>
    </lineage>
</organism>
<dbReference type="Gene3D" id="1.20.5.4130">
    <property type="match status" value="1"/>
</dbReference>
<evidence type="ECO:0000313" key="9">
    <source>
        <dbReference type="Proteomes" id="UP000189701"/>
    </source>
</evidence>
<dbReference type="Pfam" id="PF18052">
    <property type="entry name" value="Rx_N"/>
    <property type="match status" value="1"/>
</dbReference>
<dbReference type="eggNOG" id="KOG4658">
    <property type="taxonomic scope" value="Eukaryota"/>
</dbReference>
<dbReference type="GO" id="GO:0006952">
    <property type="term" value="P:defense response"/>
    <property type="evidence" value="ECO:0007669"/>
    <property type="project" value="UniProtKB-KW"/>
</dbReference>
<dbReference type="Proteomes" id="UP000189701">
    <property type="component" value="Unplaced"/>
</dbReference>
<evidence type="ECO:0000256" key="6">
    <source>
        <dbReference type="ARBA" id="ARBA00022840"/>
    </source>
</evidence>
<dbReference type="InterPro" id="IPR041118">
    <property type="entry name" value="Rx_N"/>
</dbReference>
<keyword evidence="4" id="KW-0547">Nucleotide-binding</keyword>
<dbReference type="GO" id="GO:0043531">
    <property type="term" value="F:ADP binding"/>
    <property type="evidence" value="ECO:0007669"/>
    <property type="project" value="InterPro"/>
</dbReference>
<evidence type="ECO:0000256" key="2">
    <source>
        <dbReference type="ARBA" id="ARBA00022614"/>
    </source>
</evidence>
<dbReference type="GO" id="GO:0005524">
    <property type="term" value="F:ATP binding"/>
    <property type="evidence" value="ECO:0007669"/>
    <property type="project" value="UniProtKB-KW"/>
</dbReference>